<dbReference type="GO" id="GO:1901137">
    <property type="term" value="P:carbohydrate derivative biosynthetic process"/>
    <property type="evidence" value="ECO:0007669"/>
    <property type="project" value="UniProtKB-ARBA"/>
</dbReference>
<dbReference type="Proteomes" id="UP000734854">
    <property type="component" value="Unassembled WGS sequence"/>
</dbReference>
<dbReference type="EMBL" id="JACMSC010000012">
    <property type="protein sequence ID" value="KAG6496273.1"/>
    <property type="molecule type" value="Genomic_DNA"/>
</dbReference>
<name>A0A8J5G4U1_ZINOF</name>
<evidence type="ECO:0000313" key="6">
    <source>
        <dbReference type="EMBL" id="KAG6496273.1"/>
    </source>
</evidence>
<dbReference type="AlphaFoldDB" id="A0A8J5G4U1"/>
<evidence type="ECO:0000259" key="5">
    <source>
        <dbReference type="Pfam" id="PF26168"/>
    </source>
</evidence>
<reference evidence="6 7" key="1">
    <citation type="submission" date="2020-08" db="EMBL/GenBank/DDBJ databases">
        <title>Plant Genome Project.</title>
        <authorList>
            <person name="Zhang R.-G."/>
        </authorList>
    </citation>
    <scope>NUCLEOTIDE SEQUENCE [LARGE SCALE GENOMIC DNA]</scope>
    <source>
        <tissue evidence="6">Rhizome</tissue>
    </source>
</reference>
<comment type="similarity">
    <text evidence="1 3">Belongs to the UDP-glycosyltransferase family.</text>
</comment>
<dbReference type="CDD" id="cd03784">
    <property type="entry name" value="GT1_Gtf-like"/>
    <property type="match status" value="1"/>
</dbReference>
<dbReference type="InterPro" id="IPR058980">
    <property type="entry name" value="Glyco_transf_N"/>
</dbReference>
<dbReference type="InterPro" id="IPR002213">
    <property type="entry name" value="UDP_glucos_trans"/>
</dbReference>
<dbReference type="PANTHER" id="PTHR48044">
    <property type="entry name" value="GLYCOSYLTRANSFERASE"/>
    <property type="match status" value="1"/>
</dbReference>
<dbReference type="InterPro" id="IPR035595">
    <property type="entry name" value="UDP_glycos_trans_CS"/>
</dbReference>
<organism evidence="6 7">
    <name type="scientific">Zingiber officinale</name>
    <name type="common">Ginger</name>
    <name type="synonym">Amomum zingiber</name>
    <dbReference type="NCBI Taxonomy" id="94328"/>
    <lineage>
        <taxon>Eukaryota</taxon>
        <taxon>Viridiplantae</taxon>
        <taxon>Streptophyta</taxon>
        <taxon>Embryophyta</taxon>
        <taxon>Tracheophyta</taxon>
        <taxon>Spermatophyta</taxon>
        <taxon>Magnoliopsida</taxon>
        <taxon>Liliopsida</taxon>
        <taxon>Zingiberales</taxon>
        <taxon>Zingiberaceae</taxon>
        <taxon>Zingiber</taxon>
    </lineage>
</organism>
<feature type="domain" description="Glycosyltransferase N-terminal" evidence="5">
    <location>
        <begin position="17"/>
        <end position="249"/>
    </location>
</feature>
<dbReference type="GO" id="GO:0008194">
    <property type="term" value="F:UDP-glycosyltransferase activity"/>
    <property type="evidence" value="ECO:0007669"/>
    <property type="project" value="InterPro"/>
</dbReference>
<accession>A0A8J5G4U1</accession>
<evidence type="ECO:0000256" key="4">
    <source>
        <dbReference type="RuleBase" id="RU362057"/>
    </source>
</evidence>
<keyword evidence="7" id="KW-1185">Reference proteome</keyword>
<dbReference type="Pfam" id="PF00201">
    <property type="entry name" value="UDPGT"/>
    <property type="match status" value="1"/>
</dbReference>
<sequence length="478" mass="51531">MPAPMETEARNGQVGGTVAVVMVPLTAQSHLAQLLHLSLFLCSLPGLAVHYVSTTTHVRQATSRLHRAWSAFANAISFHELPIPPFCSPHPDPSGTKFPAHLQPMFDAFEHLRSPVGALIRSLSASSRRVVVIHDPLASFAAEEAAALPNTESYVFHCLPALFQILFTRPSSALELSRDHGLTLPSSEVIITEEFAAFVQRQWTPSRIAHAAGILLNTCRALEGEFLDKIALEPDYCSKKLFAIGPLSPLAAVAGAGAGVGKRLVSSHECLDWLDKQPPASVVYVSFGTTTAMSSEEVRELAQGLLLSQQRFLWVLRDADRGDIFATEGRDDGQQMELEAEWEDKVGERGMVVRGWAPQLDILTNQATGAFFSHCGWNSCTESLCLGVPMVAWPMHSDQPTNAALVVDYHGVGVAVRGGGEAMGSEEIAAAIRQVMVGEESEGVRRRARELGEAVRAAVADGGASRAELDAFVALITR</sequence>
<evidence type="ECO:0000256" key="1">
    <source>
        <dbReference type="ARBA" id="ARBA00009995"/>
    </source>
</evidence>
<dbReference type="PANTHER" id="PTHR48044:SF42">
    <property type="entry name" value="GLYCOSYLTRANSFERASE"/>
    <property type="match status" value="1"/>
</dbReference>
<proteinExistence type="inferred from homology"/>
<dbReference type="EC" id="2.4.1.-" evidence="4"/>
<evidence type="ECO:0000256" key="2">
    <source>
        <dbReference type="ARBA" id="ARBA00022679"/>
    </source>
</evidence>
<comment type="caution">
    <text evidence="6">The sequence shown here is derived from an EMBL/GenBank/DDBJ whole genome shotgun (WGS) entry which is preliminary data.</text>
</comment>
<evidence type="ECO:0000313" key="7">
    <source>
        <dbReference type="Proteomes" id="UP000734854"/>
    </source>
</evidence>
<gene>
    <name evidence="6" type="ORF">ZIOFF_044132</name>
</gene>
<keyword evidence="2 3" id="KW-0808">Transferase</keyword>
<dbReference type="Pfam" id="PF26168">
    <property type="entry name" value="Glyco_transf_N"/>
    <property type="match status" value="1"/>
</dbReference>
<keyword evidence="3" id="KW-0328">Glycosyltransferase</keyword>
<dbReference type="FunFam" id="3.40.50.2000:FF:000060">
    <property type="entry name" value="Glycosyltransferase"/>
    <property type="match status" value="1"/>
</dbReference>
<dbReference type="PROSITE" id="PS00375">
    <property type="entry name" value="UDPGT"/>
    <property type="match status" value="1"/>
</dbReference>
<protein>
    <recommendedName>
        <fullName evidence="4">Glycosyltransferase</fullName>
        <ecNumber evidence="4">2.4.1.-</ecNumber>
    </recommendedName>
</protein>
<evidence type="ECO:0000256" key="3">
    <source>
        <dbReference type="RuleBase" id="RU003718"/>
    </source>
</evidence>
<dbReference type="OrthoDB" id="5835829at2759"/>